<dbReference type="Proteomes" id="UP001500253">
    <property type="component" value="Unassembled WGS sequence"/>
</dbReference>
<evidence type="ECO:0008006" key="5">
    <source>
        <dbReference type="Google" id="ProtNLM"/>
    </source>
</evidence>
<evidence type="ECO:0000313" key="3">
    <source>
        <dbReference type="EMBL" id="GAA2369271.1"/>
    </source>
</evidence>
<feature type="compositionally biased region" description="Gly residues" evidence="1">
    <location>
        <begin position="197"/>
        <end position="206"/>
    </location>
</feature>
<feature type="compositionally biased region" description="Low complexity" evidence="1">
    <location>
        <begin position="416"/>
        <end position="426"/>
    </location>
</feature>
<evidence type="ECO:0000256" key="1">
    <source>
        <dbReference type="SAM" id="MobiDB-lite"/>
    </source>
</evidence>
<feature type="transmembrane region" description="Helical" evidence="2">
    <location>
        <begin position="61"/>
        <end position="87"/>
    </location>
</feature>
<comment type="caution">
    <text evidence="3">The sequence shown here is derived from an EMBL/GenBank/DDBJ whole genome shotgun (WGS) entry which is preliminary data.</text>
</comment>
<evidence type="ECO:0000313" key="4">
    <source>
        <dbReference type="Proteomes" id="UP001500253"/>
    </source>
</evidence>
<dbReference type="RefSeq" id="WP_346178658.1">
    <property type="nucleotide sequence ID" value="NZ_BAAASD010000050.1"/>
</dbReference>
<feature type="compositionally biased region" description="Gly residues" evidence="1">
    <location>
        <begin position="1"/>
        <end position="43"/>
    </location>
</feature>
<feature type="transmembrane region" description="Helical" evidence="2">
    <location>
        <begin position="131"/>
        <end position="155"/>
    </location>
</feature>
<feature type="compositionally biased region" description="Low complexity" evidence="1">
    <location>
        <begin position="327"/>
        <end position="336"/>
    </location>
</feature>
<keyword evidence="2" id="KW-0812">Transmembrane</keyword>
<keyword evidence="2" id="KW-1133">Transmembrane helix</keyword>
<dbReference type="SUPFAM" id="SSF52540">
    <property type="entry name" value="P-loop containing nucleoside triphosphate hydrolases"/>
    <property type="match status" value="1"/>
</dbReference>
<keyword evidence="2" id="KW-0472">Membrane</keyword>
<feature type="region of interest" description="Disordered" evidence="1">
    <location>
        <begin position="280"/>
        <end position="505"/>
    </location>
</feature>
<dbReference type="InterPro" id="IPR027417">
    <property type="entry name" value="P-loop_NTPase"/>
</dbReference>
<sequence length="811" mass="80119">MAAGRVHGGQGGPGRGGQGHGGQGRDGQGYGGQGYDGPGEPGGPGGPPPAARGGGGIPDGLLVGSFAFLLGLTGLAWSATGLAGLFAHGAWPDGVRFLRTPLAMRALAQRPHDLAAAWPDTPKEQLSGYGLFWGLFISELMVLIVLSVFAIGTVTRYRAVRAKRRAARWEAAGGHEYVPGTDASAHPRGRGHTAGHAGRGADGADGAGAASPSAQAPGPGQGPGRDATALGGATGPATQGRPYAYDAPAPEAGPSGSAPAASPAASSAGWNAAAADAAGHGAHAAQGRPGGVLGGTAAEGTAVGGRTAEQWADQDTPGTGPHPAPGHGPVGAHPGVPGAGQPGAPATAYGPWNGDPGATAQRPIAEQRASAWSGSGGTHAPGGAGDTYRAGGTPGPGGASGPGGIHSPGAWGGPDGAPDTHSTGGASSPGGPGGTHAPGGPDGNYSPGGPGGPDGPHSPGGPGSWVGPGGPETPGAGPAAGVASAPSQPVPTPRGGPGFPGAEAPAHSRVLYGTQRGDAASQAVLDAVGPVLVVTSDAALWAGTKDARAKFGPTHVFDPSHLLDTPARLRWNPAAGCESRDVAATRAAALLAPVRPLHAVDRPMAEAAETMLRCWLHAAAVDGRPFRHVHRWAQGNSAHEPVRILRTHAKAAGGAAGELEATLTAHPERRDMAQELTARALAALSSIHIRDACNPGRSDALALESFVGEGGTLYVMGESIEDPRTHPGAMPLLTALASHVVEHGRRMAERSSSGRLDPPLTLVLDDVAAVAPLPQLPDLLAHGASLGLPTLALMRSQEQARARWPHRTPAG</sequence>
<feature type="region of interest" description="Disordered" evidence="1">
    <location>
        <begin position="176"/>
        <end position="265"/>
    </location>
</feature>
<accession>A0ABN3H508</accession>
<reference evidence="3 4" key="1">
    <citation type="journal article" date="2019" name="Int. J. Syst. Evol. Microbiol.">
        <title>The Global Catalogue of Microorganisms (GCM) 10K type strain sequencing project: providing services to taxonomists for standard genome sequencing and annotation.</title>
        <authorList>
            <consortium name="The Broad Institute Genomics Platform"/>
            <consortium name="The Broad Institute Genome Sequencing Center for Infectious Disease"/>
            <person name="Wu L."/>
            <person name="Ma J."/>
        </authorList>
    </citation>
    <scope>NUCLEOTIDE SEQUENCE [LARGE SCALE GENOMIC DNA]</scope>
    <source>
        <strain evidence="3 4">JCM 4316</strain>
    </source>
</reference>
<feature type="compositionally biased region" description="Low complexity" evidence="1">
    <location>
        <begin position="207"/>
        <end position="240"/>
    </location>
</feature>
<name>A0ABN3H508_9ACTN</name>
<feature type="compositionally biased region" description="Gly residues" evidence="1">
    <location>
        <begin position="392"/>
        <end position="415"/>
    </location>
</feature>
<dbReference type="CDD" id="cd01127">
    <property type="entry name" value="TrwB_TraG_TraD_VirD4"/>
    <property type="match status" value="1"/>
</dbReference>
<feature type="region of interest" description="Disordered" evidence="1">
    <location>
        <begin position="1"/>
        <end position="54"/>
    </location>
</feature>
<feature type="compositionally biased region" description="Gly residues" evidence="1">
    <location>
        <begin position="374"/>
        <end position="385"/>
    </location>
</feature>
<protein>
    <recommendedName>
        <fullName evidence="5">Type VI secretion protein</fullName>
    </recommendedName>
</protein>
<keyword evidence="4" id="KW-1185">Reference proteome</keyword>
<organism evidence="3 4">
    <name type="scientific">Streptomyces cuspidosporus</name>
    <dbReference type="NCBI Taxonomy" id="66882"/>
    <lineage>
        <taxon>Bacteria</taxon>
        <taxon>Bacillati</taxon>
        <taxon>Actinomycetota</taxon>
        <taxon>Actinomycetes</taxon>
        <taxon>Kitasatosporales</taxon>
        <taxon>Streptomycetaceae</taxon>
        <taxon>Streptomyces</taxon>
    </lineage>
</organism>
<feature type="compositionally biased region" description="Low complexity" evidence="1">
    <location>
        <begin position="342"/>
        <end position="351"/>
    </location>
</feature>
<feature type="compositionally biased region" description="Low complexity" evidence="1">
    <location>
        <begin position="473"/>
        <end position="487"/>
    </location>
</feature>
<evidence type="ECO:0000256" key="2">
    <source>
        <dbReference type="SAM" id="Phobius"/>
    </source>
</evidence>
<gene>
    <name evidence="3" type="ORF">GCM10010246_73880</name>
</gene>
<proteinExistence type="predicted"/>
<feature type="compositionally biased region" description="Low complexity" evidence="1">
    <location>
        <begin position="247"/>
        <end position="265"/>
    </location>
</feature>
<feature type="compositionally biased region" description="Gly residues" evidence="1">
    <location>
        <begin position="427"/>
        <end position="472"/>
    </location>
</feature>
<dbReference type="EMBL" id="BAAASD010000050">
    <property type="protein sequence ID" value="GAA2369271.1"/>
    <property type="molecule type" value="Genomic_DNA"/>
</dbReference>
<feature type="compositionally biased region" description="Low complexity" evidence="1">
    <location>
        <begin position="295"/>
        <end position="309"/>
    </location>
</feature>